<proteinExistence type="predicted"/>
<keyword evidence="4" id="KW-0802">TPR repeat</keyword>
<keyword evidence="1" id="KW-0812">Transmembrane</keyword>
<dbReference type="InterPro" id="IPR010827">
    <property type="entry name" value="BamA/TamA_POTRA"/>
</dbReference>
<evidence type="ECO:0000256" key="4">
    <source>
        <dbReference type="PROSITE-ProRule" id="PRU00339"/>
    </source>
</evidence>
<dbReference type="Pfam" id="PF07244">
    <property type="entry name" value="POTRA"/>
    <property type="match status" value="2"/>
</dbReference>
<evidence type="ECO:0000313" key="8">
    <source>
        <dbReference type="Proteomes" id="UP000654482"/>
    </source>
</evidence>
<evidence type="ECO:0000256" key="3">
    <source>
        <dbReference type="ARBA" id="ARBA00023237"/>
    </source>
</evidence>
<dbReference type="InterPro" id="IPR019734">
    <property type="entry name" value="TPR_rpt"/>
</dbReference>
<evidence type="ECO:0000259" key="5">
    <source>
        <dbReference type="Pfam" id="PF07244"/>
    </source>
</evidence>
<dbReference type="InterPro" id="IPR039910">
    <property type="entry name" value="D15-like"/>
</dbReference>
<dbReference type="Pfam" id="PF08479">
    <property type="entry name" value="POTRA_2"/>
    <property type="match status" value="1"/>
</dbReference>
<accession>A0A8J7E6F4</accession>
<sequence length="632" mass="71769">MSQDNQQMFLAKIATSLVLLLNSIFLPNSIAIARQQEAATLQKRQSERYPNSHETKENALQKSISLYHRQHFRSDSPLVQTPIISSEFPEAESQVLITELVIEGTNDPELLEAIYRVIKTQAGQKTTRSLLQEDVKAIFTTGYFANVTVVPEDTPSGVRVTFQVEPNPILNRVVVRTIPERQGEQVLPQEKVDEIFEEQYGQIVNLRDFQAGILELNEWYREQGYDLAQVVGAPKVSQDGTVTIDVAEGVIEEVRIRFLNEENESVEGYTSDLILQQIEQKAGDVFNREIAQKDLERTFGLGLFNDVRFSFSVGSDPSQVIVSIDVEEFGSILDIAHTLREQHNKESNPQLRQKALSLYQQALQDYQLKEDTVGQALALTGIADVYRELKNFEQALSFYNRALLLWRANMAQLDESKFNYKEYTESVSWGTGVSSLQGIFADAHGFVSFRGNELATLINLSSLYRLLGNYQQSLDSLNEAKLISQNHGANILEAFEKINNSENLSTQEKEKLRFVIMSFLISGDWFEGLMNYGTSLVYSDLEQLEQSLDYRRRGLVQLKNGFGDFCGILKSLENNNPESNSEVDYLCNEFFPLVFKNAEDGEKLDFELFERLLRLLYSLPDESNITSPPSRS</sequence>
<dbReference type="Gene3D" id="3.10.20.310">
    <property type="entry name" value="membrane protein fhac"/>
    <property type="match status" value="3"/>
</dbReference>
<dbReference type="PROSITE" id="PS50005">
    <property type="entry name" value="TPR"/>
    <property type="match status" value="1"/>
</dbReference>
<dbReference type="PANTHER" id="PTHR12815">
    <property type="entry name" value="SORTING AND ASSEMBLY MACHINERY SAMM50 PROTEIN FAMILY MEMBER"/>
    <property type="match status" value="1"/>
</dbReference>
<keyword evidence="3" id="KW-0472">Membrane</keyword>
<dbReference type="Gene3D" id="1.25.40.10">
    <property type="entry name" value="Tetratricopeptide repeat domain"/>
    <property type="match status" value="1"/>
</dbReference>
<dbReference type="SUPFAM" id="SSF48452">
    <property type="entry name" value="TPR-like"/>
    <property type="match status" value="1"/>
</dbReference>
<dbReference type="RefSeq" id="WP_194032222.1">
    <property type="nucleotide sequence ID" value="NZ_JADEWZ010000083.1"/>
</dbReference>
<organism evidence="7 8">
    <name type="scientific">Lusitaniella coriacea LEGE 07157</name>
    <dbReference type="NCBI Taxonomy" id="945747"/>
    <lineage>
        <taxon>Bacteria</taxon>
        <taxon>Bacillati</taxon>
        <taxon>Cyanobacteriota</taxon>
        <taxon>Cyanophyceae</taxon>
        <taxon>Spirulinales</taxon>
        <taxon>Lusitaniellaceae</taxon>
        <taxon>Lusitaniella</taxon>
    </lineage>
</organism>
<comment type="caution">
    <text evidence="7">The sequence shown here is derived from an EMBL/GenBank/DDBJ whole genome shotgun (WGS) entry which is preliminary data.</text>
</comment>
<dbReference type="Pfam" id="PF13424">
    <property type="entry name" value="TPR_12"/>
    <property type="match status" value="1"/>
</dbReference>
<dbReference type="SMART" id="SM00028">
    <property type="entry name" value="TPR"/>
    <property type="match status" value="2"/>
</dbReference>
<feature type="repeat" description="TPR" evidence="4">
    <location>
        <begin position="376"/>
        <end position="409"/>
    </location>
</feature>
<dbReference type="GO" id="GO:0019867">
    <property type="term" value="C:outer membrane"/>
    <property type="evidence" value="ECO:0007669"/>
    <property type="project" value="InterPro"/>
</dbReference>
<gene>
    <name evidence="7" type="ORF">IQ249_25055</name>
</gene>
<dbReference type="InterPro" id="IPR011990">
    <property type="entry name" value="TPR-like_helical_dom_sf"/>
</dbReference>
<evidence type="ECO:0000259" key="6">
    <source>
        <dbReference type="Pfam" id="PF08479"/>
    </source>
</evidence>
<keyword evidence="8" id="KW-1185">Reference proteome</keyword>
<reference evidence="7" key="1">
    <citation type="submission" date="2020-10" db="EMBL/GenBank/DDBJ databases">
        <authorList>
            <person name="Castelo-Branco R."/>
            <person name="Eusebio N."/>
            <person name="Adriana R."/>
            <person name="Vieira A."/>
            <person name="Brugerolle De Fraissinette N."/>
            <person name="Rezende De Castro R."/>
            <person name="Schneider M.P."/>
            <person name="Vasconcelos V."/>
            <person name="Leao P.N."/>
        </authorList>
    </citation>
    <scope>NUCLEOTIDE SEQUENCE</scope>
    <source>
        <strain evidence="7">LEGE 07157</strain>
    </source>
</reference>
<keyword evidence="3" id="KW-0998">Cell outer membrane</keyword>
<dbReference type="EMBL" id="JADEWZ010000083">
    <property type="protein sequence ID" value="MBE9119129.1"/>
    <property type="molecule type" value="Genomic_DNA"/>
</dbReference>
<evidence type="ECO:0000256" key="2">
    <source>
        <dbReference type="ARBA" id="ARBA00022729"/>
    </source>
</evidence>
<keyword evidence="2" id="KW-0732">Signal</keyword>
<feature type="domain" description="POTRA" evidence="5">
    <location>
        <begin position="269"/>
        <end position="328"/>
    </location>
</feature>
<name>A0A8J7E6F4_9CYAN</name>
<dbReference type="PANTHER" id="PTHR12815:SF47">
    <property type="entry name" value="TRANSLOCATION AND ASSEMBLY MODULE SUBUNIT TAMA"/>
    <property type="match status" value="1"/>
</dbReference>
<dbReference type="Proteomes" id="UP000654482">
    <property type="component" value="Unassembled WGS sequence"/>
</dbReference>
<evidence type="ECO:0000256" key="1">
    <source>
        <dbReference type="ARBA" id="ARBA00022692"/>
    </source>
</evidence>
<protein>
    <submittedName>
        <fullName evidence="7">Tetratricopeptide repeat protein</fullName>
    </submittedName>
</protein>
<feature type="domain" description="Polypeptide-transport-associated ShlB-type" evidence="6">
    <location>
        <begin position="182"/>
        <end position="249"/>
    </location>
</feature>
<dbReference type="InterPro" id="IPR013686">
    <property type="entry name" value="Polypept-transport_assoc_ShlB"/>
</dbReference>
<feature type="domain" description="POTRA" evidence="5">
    <location>
        <begin position="97"/>
        <end position="166"/>
    </location>
</feature>
<evidence type="ECO:0000313" key="7">
    <source>
        <dbReference type="EMBL" id="MBE9119129.1"/>
    </source>
</evidence>
<dbReference type="AlphaFoldDB" id="A0A8J7E6F4"/>